<dbReference type="CDD" id="cd00075">
    <property type="entry name" value="HATPase"/>
    <property type="match status" value="1"/>
</dbReference>
<evidence type="ECO:0000256" key="5">
    <source>
        <dbReference type="ARBA" id="ARBA00022553"/>
    </source>
</evidence>
<dbReference type="InterPro" id="IPR036890">
    <property type="entry name" value="HATPase_C_sf"/>
</dbReference>
<dbReference type="PANTHER" id="PTHR44936">
    <property type="entry name" value="SENSOR PROTEIN CREC"/>
    <property type="match status" value="1"/>
</dbReference>
<feature type="transmembrane region" description="Helical" evidence="10">
    <location>
        <begin position="87"/>
        <end position="105"/>
    </location>
</feature>
<evidence type="ECO:0000256" key="7">
    <source>
        <dbReference type="ARBA" id="ARBA00022741"/>
    </source>
</evidence>
<feature type="transmembrane region" description="Helical" evidence="10">
    <location>
        <begin position="141"/>
        <end position="158"/>
    </location>
</feature>
<keyword evidence="9" id="KW-0067">ATP-binding</keyword>
<dbReference type="GO" id="GO:0005886">
    <property type="term" value="C:plasma membrane"/>
    <property type="evidence" value="ECO:0007669"/>
    <property type="project" value="UniProtKB-SubCell"/>
</dbReference>
<evidence type="ECO:0000256" key="1">
    <source>
        <dbReference type="ARBA" id="ARBA00000085"/>
    </source>
</evidence>
<feature type="transmembrane region" description="Helical" evidence="10">
    <location>
        <begin position="53"/>
        <end position="75"/>
    </location>
</feature>
<keyword evidence="7" id="KW-0547">Nucleotide-binding</keyword>
<comment type="subcellular location">
    <subcellularLocation>
        <location evidence="2">Cell membrane</location>
        <topology evidence="2">Multi-pass membrane protein</topology>
    </subcellularLocation>
</comment>
<dbReference type="PRINTS" id="PR00344">
    <property type="entry name" value="BCTRLSENSOR"/>
</dbReference>
<evidence type="ECO:0000256" key="10">
    <source>
        <dbReference type="SAM" id="Phobius"/>
    </source>
</evidence>
<dbReference type="SUPFAM" id="SSF55874">
    <property type="entry name" value="ATPase domain of HSP90 chaperone/DNA topoisomerase II/histidine kinase"/>
    <property type="match status" value="1"/>
</dbReference>
<dbReference type="Pfam" id="PF02518">
    <property type="entry name" value="HATPase_c"/>
    <property type="match status" value="1"/>
</dbReference>
<evidence type="ECO:0000313" key="12">
    <source>
        <dbReference type="EMBL" id="MPM12495.1"/>
    </source>
</evidence>
<gene>
    <name evidence="12" type="ORF">SDC9_58848</name>
</gene>
<feature type="domain" description="Histidine kinase" evidence="11">
    <location>
        <begin position="251"/>
        <end position="447"/>
    </location>
</feature>
<evidence type="ECO:0000256" key="3">
    <source>
        <dbReference type="ARBA" id="ARBA00012438"/>
    </source>
</evidence>
<feature type="transmembrane region" description="Helical" evidence="10">
    <location>
        <begin position="198"/>
        <end position="218"/>
    </location>
</feature>
<organism evidence="12">
    <name type="scientific">bioreactor metagenome</name>
    <dbReference type="NCBI Taxonomy" id="1076179"/>
    <lineage>
        <taxon>unclassified sequences</taxon>
        <taxon>metagenomes</taxon>
        <taxon>ecological metagenomes</taxon>
    </lineage>
</organism>
<keyword evidence="10" id="KW-0472">Membrane</keyword>
<feature type="transmembrane region" description="Helical" evidence="10">
    <location>
        <begin position="117"/>
        <end position="134"/>
    </location>
</feature>
<comment type="caution">
    <text evidence="12">The sequence shown here is derived from an EMBL/GenBank/DDBJ whole genome shotgun (WGS) entry which is preliminary data.</text>
</comment>
<dbReference type="InterPro" id="IPR050980">
    <property type="entry name" value="2C_sensor_his_kinase"/>
</dbReference>
<keyword evidence="10" id="KW-0812">Transmembrane</keyword>
<dbReference type="GO" id="GO:0000155">
    <property type="term" value="F:phosphorelay sensor kinase activity"/>
    <property type="evidence" value="ECO:0007669"/>
    <property type="project" value="InterPro"/>
</dbReference>
<comment type="catalytic activity">
    <reaction evidence="1">
        <text>ATP + protein L-histidine = ADP + protein N-phospho-L-histidine.</text>
        <dbReference type="EC" id="2.7.13.3"/>
    </reaction>
</comment>
<reference evidence="12" key="1">
    <citation type="submission" date="2019-08" db="EMBL/GenBank/DDBJ databases">
        <authorList>
            <person name="Kucharzyk K."/>
            <person name="Murdoch R.W."/>
            <person name="Higgins S."/>
            <person name="Loffler F."/>
        </authorList>
    </citation>
    <scope>NUCLEOTIDE SEQUENCE</scope>
</reference>
<dbReference type="AlphaFoldDB" id="A0A644X8J6"/>
<keyword evidence="6" id="KW-0808">Transferase</keyword>
<protein>
    <recommendedName>
        <fullName evidence="3">histidine kinase</fullName>
        <ecNumber evidence="3">2.7.13.3</ecNumber>
    </recommendedName>
</protein>
<dbReference type="GO" id="GO:0005524">
    <property type="term" value="F:ATP binding"/>
    <property type="evidence" value="ECO:0007669"/>
    <property type="project" value="UniProtKB-KW"/>
</dbReference>
<evidence type="ECO:0000259" key="11">
    <source>
        <dbReference type="PROSITE" id="PS50109"/>
    </source>
</evidence>
<dbReference type="CDD" id="cd00082">
    <property type="entry name" value="HisKA"/>
    <property type="match status" value="1"/>
</dbReference>
<sequence length="453" mass="48938">METLNADNHTAKHLAAALFFLLLWTAAQQISTAPLLGAIARIPETMDSGDLLTAAAFVVMLNGIRAIALYLGWFLAGNGLAGLHSSLSFLAWLTPVVAIPLTYFLPPVLGEGIQLHFGIPAVLSVTSVLVLRHLTRHISDWVYKSIALALFVFSFQWLDIIPSLTDYGAGWGELSTSVKTAAGILGREGLLNWSGSSVFAGLFLSGVLTTELMVTYSARLADMALLRDRENKMARLREESLSNRSLVEMQQLVHDLKRPLTTILGLGDVIVSGRGEGNAARYGTVICEAARSMEEMVSEILHEDFRRQVSIGDLVEYVFTQISPFPWRETVLLEADRPVLREMVKVNVVRMSRAVVNLLDNARKANLQAGGGKITLSVSLEGDRVTLAVTDEGPGFPQDRTSGSGWNSTGLGLQYVTMVVHNHGGVFSSANLPGGGARAALTLGRSVKGKDEL</sequence>
<dbReference type="Gene3D" id="3.30.565.10">
    <property type="entry name" value="Histidine kinase-like ATPase, C-terminal domain"/>
    <property type="match status" value="1"/>
</dbReference>
<dbReference type="EC" id="2.7.13.3" evidence="3"/>
<evidence type="ECO:0000256" key="6">
    <source>
        <dbReference type="ARBA" id="ARBA00022679"/>
    </source>
</evidence>
<dbReference type="PANTHER" id="PTHR44936:SF10">
    <property type="entry name" value="SENSOR PROTEIN RSTB"/>
    <property type="match status" value="1"/>
</dbReference>
<keyword evidence="5" id="KW-0597">Phosphoprotein</keyword>
<keyword evidence="10" id="KW-1133">Transmembrane helix</keyword>
<keyword evidence="8" id="KW-0418">Kinase</keyword>
<dbReference type="InterPro" id="IPR005467">
    <property type="entry name" value="His_kinase_dom"/>
</dbReference>
<dbReference type="SUPFAM" id="SSF47384">
    <property type="entry name" value="Homodimeric domain of signal transducing histidine kinase"/>
    <property type="match status" value="1"/>
</dbReference>
<keyword evidence="4" id="KW-1003">Cell membrane</keyword>
<dbReference type="InterPro" id="IPR003661">
    <property type="entry name" value="HisK_dim/P_dom"/>
</dbReference>
<dbReference type="InterPro" id="IPR003594">
    <property type="entry name" value="HATPase_dom"/>
</dbReference>
<evidence type="ECO:0000256" key="2">
    <source>
        <dbReference type="ARBA" id="ARBA00004651"/>
    </source>
</evidence>
<name>A0A644X8J6_9ZZZZ</name>
<dbReference type="SMART" id="SM00387">
    <property type="entry name" value="HATPase_c"/>
    <property type="match status" value="1"/>
</dbReference>
<dbReference type="InterPro" id="IPR004358">
    <property type="entry name" value="Sig_transdc_His_kin-like_C"/>
</dbReference>
<evidence type="ECO:0000256" key="4">
    <source>
        <dbReference type="ARBA" id="ARBA00022475"/>
    </source>
</evidence>
<dbReference type="InterPro" id="IPR036097">
    <property type="entry name" value="HisK_dim/P_sf"/>
</dbReference>
<evidence type="ECO:0000256" key="8">
    <source>
        <dbReference type="ARBA" id="ARBA00022777"/>
    </source>
</evidence>
<dbReference type="EMBL" id="VSSQ01001980">
    <property type="protein sequence ID" value="MPM12495.1"/>
    <property type="molecule type" value="Genomic_DNA"/>
</dbReference>
<accession>A0A644X8J6</accession>
<dbReference type="PROSITE" id="PS50109">
    <property type="entry name" value="HIS_KIN"/>
    <property type="match status" value="1"/>
</dbReference>
<evidence type="ECO:0000256" key="9">
    <source>
        <dbReference type="ARBA" id="ARBA00022840"/>
    </source>
</evidence>
<proteinExistence type="predicted"/>